<proteinExistence type="predicted"/>
<dbReference type="InterPro" id="IPR023213">
    <property type="entry name" value="CAT-like_dom_sf"/>
</dbReference>
<dbReference type="Pfam" id="PF00501">
    <property type="entry name" value="AMP-binding"/>
    <property type="match status" value="2"/>
</dbReference>
<dbReference type="Gene3D" id="3.40.50.1820">
    <property type="entry name" value="alpha/beta hydrolase"/>
    <property type="match status" value="1"/>
</dbReference>
<dbReference type="Gene3D" id="1.10.1200.10">
    <property type="entry name" value="ACP-like"/>
    <property type="match status" value="1"/>
</dbReference>
<evidence type="ECO:0000313" key="6">
    <source>
        <dbReference type="Proteomes" id="UP000280955"/>
    </source>
</evidence>
<dbReference type="InterPro" id="IPR001031">
    <property type="entry name" value="Thioesterase"/>
</dbReference>
<dbReference type="SUPFAM" id="SSF52777">
    <property type="entry name" value="CoA-dependent acyltransferases"/>
    <property type="match status" value="4"/>
</dbReference>
<evidence type="ECO:0000256" key="3">
    <source>
        <dbReference type="ARBA" id="ARBA00022553"/>
    </source>
</evidence>
<dbReference type="Proteomes" id="UP000280955">
    <property type="component" value="Unassembled WGS sequence"/>
</dbReference>
<dbReference type="SUPFAM" id="SSF47336">
    <property type="entry name" value="ACP-like"/>
    <property type="match status" value="2"/>
</dbReference>
<dbReference type="InterPro" id="IPR020845">
    <property type="entry name" value="AMP-binding_CS"/>
</dbReference>
<dbReference type="InterPro" id="IPR029058">
    <property type="entry name" value="AB_hydrolase_fold"/>
</dbReference>
<dbReference type="Pfam" id="PF00550">
    <property type="entry name" value="PP-binding"/>
    <property type="match status" value="2"/>
</dbReference>
<comment type="cofactor">
    <cofactor evidence="1">
        <name>pantetheine 4'-phosphate</name>
        <dbReference type="ChEBI" id="CHEBI:47942"/>
    </cofactor>
</comment>
<dbReference type="Gene3D" id="3.30.559.30">
    <property type="entry name" value="Nonribosomal peptide synthetase, condensation domain"/>
    <property type="match status" value="2"/>
</dbReference>
<feature type="domain" description="Carrier" evidence="4">
    <location>
        <begin position="2105"/>
        <end position="2180"/>
    </location>
</feature>
<dbReference type="PANTHER" id="PTHR45527">
    <property type="entry name" value="NONRIBOSOMAL PEPTIDE SYNTHETASE"/>
    <property type="match status" value="1"/>
</dbReference>
<name>A0ABX9SMR3_9GAMM</name>
<dbReference type="EMBL" id="RBLJ01000002">
    <property type="protein sequence ID" value="RKS59313.1"/>
    <property type="molecule type" value="Genomic_DNA"/>
</dbReference>
<reference evidence="5 6" key="1">
    <citation type="submission" date="2018-10" db="EMBL/GenBank/DDBJ databases">
        <title>Genomic Encyclopedia of Archaeal and Bacterial Type Strains, Phase II (KMG-II): from individual species to whole genera.</title>
        <authorList>
            <person name="Goeker M."/>
        </authorList>
    </citation>
    <scope>NUCLEOTIDE SEQUENCE [LARGE SCALE GENOMIC DNA]</scope>
    <source>
        <strain evidence="5 6">DSM 15149</strain>
    </source>
</reference>
<dbReference type="InterPro" id="IPR001242">
    <property type="entry name" value="Condensation_dom"/>
</dbReference>
<dbReference type="InterPro" id="IPR009081">
    <property type="entry name" value="PP-bd_ACP"/>
</dbReference>
<dbReference type="CDD" id="cd05930">
    <property type="entry name" value="A_NRPS"/>
    <property type="match status" value="2"/>
</dbReference>
<feature type="domain" description="Carrier" evidence="4">
    <location>
        <begin position="1056"/>
        <end position="1131"/>
    </location>
</feature>
<dbReference type="PROSITE" id="PS00455">
    <property type="entry name" value="AMP_BINDING"/>
    <property type="match status" value="2"/>
</dbReference>
<dbReference type="PROSITE" id="PS00012">
    <property type="entry name" value="PHOSPHOPANTETHEINE"/>
    <property type="match status" value="2"/>
</dbReference>
<gene>
    <name evidence="5" type="ORF">BDD30_1379</name>
</gene>
<dbReference type="Pfam" id="PF00975">
    <property type="entry name" value="Thioesterase"/>
    <property type="match status" value="1"/>
</dbReference>
<evidence type="ECO:0000259" key="4">
    <source>
        <dbReference type="PROSITE" id="PS50075"/>
    </source>
</evidence>
<dbReference type="NCBIfam" id="TIGR01733">
    <property type="entry name" value="AA-adenyl-dom"/>
    <property type="match status" value="2"/>
</dbReference>
<dbReference type="InterPro" id="IPR042099">
    <property type="entry name" value="ANL_N_sf"/>
</dbReference>
<evidence type="ECO:0000256" key="1">
    <source>
        <dbReference type="ARBA" id="ARBA00001957"/>
    </source>
</evidence>
<protein>
    <submittedName>
        <fullName evidence="5">Amino acid adenylation domain-containing protein</fullName>
    </submittedName>
</protein>
<dbReference type="Gene3D" id="3.30.300.30">
    <property type="match status" value="2"/>
</dbReference>
<evidence type="ECO:0000313" key="5">
    <source>
        <dbReference type="EMBL" id="RKS59313.1"/>
    </source>
</evidence>
<comment type="caution">
    <text evidence="5">The sequence shown here is derived from an EMBL/GenBank/DDBJ whole genome shotgun (WGS) entry which is preliminary data.</text>
</comment>
<dbReference type="InterPro" id="IPR020806">
    <property type="entry name" value="PKS_PP-bd"/>
</dbReference>
<dbReference type="PROSITE" id="PS50075">
    <property type="entry name" value="CARRIER"/>
    <property type="match status" value="2"/>
</dbReference>
<organism evidence="5 6">
    <name type="scientific">Photorhabdus asymbiotica</name>
    <dbReference type="NCBI Taxonomy" id="291112"/>
    <lineage>
        <taxon>Bacteria</taxon>
        <taxon>Pseudomonadati</taxon>
        <taxon>Pseudomonadota</taxon>
        <taxon>Gammaproteobacteria</taxon>
        <taxon>Enterobacterales</taxon>
        <taxon>Morganellaceae</taxon>
        <taxon>Photorhabdus</taxon>
    </lineage>
</organism>
<dbReference type="InterPro" id="IPR010071">
    <property type="entry name" value="AA_adenyl_dom"/>
</dbReference>
<dbReference type="SUPFAM" id="SSF56801">
    <property type="entry name" value="Acetyl-CoA synthetase-like"/>
    <property type="match status" value="2"/>
</dbReference>
<dbReference type="Pfam" id="PF00668">
    <property type="entry name" value="Condensation"/>
    <property type="match status" value="2"/>
</dbReference>
<dbReference type="Gene3D" id="3.30.559.10">
    <property type="entry name" value="Chloramphenicol acetyltransferase-like domain"/>
    <property type="match status" value="2"/>
</dbReference>
<evidence type="ECO:0000256" key="2">
    <source>
        <dbReference type="ARBA" id="ARBA00022450"/>
    </source>
</evidence>
<dbReference type="CDD" id="cd19531">
    <property type="entry name" value="LCL_NRPS-like"/>
    <property type="match status" value="1"/>
</dbReference>
<sequence length="2438" mass="273373">MLILFKELSKNRISVWASDNKLKLAFTGETPPSQLIDKVKQRKENILGFLNERSIFSEKDFKSFTFNENHSSSNDPVVSHRNKIETIFPATSLQQGFVYHHLTQPQDDAYRVQLLLDYHTNINFTVYQQAWSLASLRFPILRTAFDWEGKILQIVTTGASIGPLNFKFKDISQLPKEDRNKAIDEIQQHDRILPFDLSQPGLIRFTFIRQDEQLVTILLTQHHCITDGWSNPILLQAVHEYYNQLIKGQKPQIVVEQTYLATQQYHLDHQAESDAYWAAYKTQFQGANDFSALLSHCVDLAQIKSIENPAEQELIIQGSAYTQLKDMCRIQGVTLNVALQFAWHKLLHGYTGDAQTLVGTTVSGRDVPVAGIESSVGLYINTLPLMVQWHPADSVAAVLQDIQTAIAALNSHSAISLASLQSDGERLFHSLLVFENYPAPVVSENPTGIEHTLTFRQSVEKVDYPVSLLAYEHNNSLIIKFSYGKDWLTEAQTQRVLGQLERILHAVAYNPDQSHTSITFLNEAERHTLLYHWNQTDAPYPQDKTLQQLFEAQVASTPDTVALVFEDTSLTYRQLNERANQLAYVIRERCRQHKPVPMPADTPIALYLDRSLEMVISILAVLKAGGAYVPILPAYPSERVQFILADTAASCILTQQRHLITLTAYSQALMEPPILIAADDPTITADKPVENPASVNTPSDLAYIIYTSGTTGQPKGVMIEHKNVVHMAAAQAAIFDALKRKKSLMFAPYVFDGSVFELFPGLFNGLTLYLCSETERNAPAVEKLIQREGIEIAALPPAILKLLVDSHLPSLQLLVTAGESPSLDFLEHFSRHCNVLNSYGPTEVTVCATEKIYQRGGIPTNIGKAINNARLYVLDNHGNLSPVGAPGELYIGGAGLARGYWNRPDLTAERFVANPFATNKDKERGYTRLYKTGDLVRWQPDGTLEYLGRNDFQVKIRGYRIELGEIETALTTHPQVKQAVVIDREYEGNKALVAYLVTEGALSDDELIRYLSSSLPDYMLPASLTRIESIPLTLNGKVDRQALPAPVWGNQEGYVAPRNPLETQLCAIWQDVLGLERVGIEDNFFRIGGNSLTAIRLTAAIRRILAAEVSLAQLFTLKTIAGLTTQLEQQTYTVIPHRAQERYPLSFAQERMLFIEQFEQGSDTYHIPYLVQLHNDACLPLLETAINQLAERHAVMKMVYRCDDDGQVYPQKLDSNLVIHSCENAAPLLNMVRTEIATPFDLTTEPSLRLCHYPVSGQHYLFMLWHHIAMDGWSIDIFMAELAEIYQSLREGRDSQLPPLEITYGDYAAWQRDYLQGDTRERQLTYWRQTLAGYESLNLPTDYPRPARVNYQGRDFHFVLDARLSEQLRTLAKTQETTLYTVLLSAFSLTLAKLSGQHDIVLGTPADNRHHAQTHTLIGMFVNSLALRIPLQQADSVAALIKQTHQRVTEAKTHQDMPFEQLVEALDIERDTARHPIFQVMFGLQSFGNHPPDSRLPFRPVPLDTPLYSPAKFDLSLFLSDGQTEITGCLNYAVSLFAETTLVRLAGMYQRVLEAFVADQTPSLAGIDILSGQERHTLLHCWNQTDAPYPQDKTLQQLFEAQVASTPDTVALVFAGTSLTYRQLNERANQLAYVIRERYQQHKPVPMPADTPIALYLDRSLEMVISILAVLKAGGAYVPISPDYPLERVRFILDDTQAPCVVTQQRYLATLATDKQTCTEQPVLIAADDPTITADKPVDNPASVNTPSDLAYIIYTSGTTGQPKGVMIEHKNVAHLVAAQAEIFDAAERKKTLMFAAYVFDASVFELFLSLFHGHTIYLCSETERHVPAVEKLIQQENIEMTILPPAILKLLIGAQLPSLQLLVTGGESPSSDFLEYFSQHNNILNAYGPTEVTVCATWKQYQRGDIATNIGKAINNVRLYVLDNHGNLSPVGAPGELYIGGAGLARGYWNRPDLTAERFVANPFATNKDKERGYTRLYKTGDLVRWQPDGTLEYLGRNDFQVQIRGYRIELGEIETALTLHPQVKQAVAIDREHNGHKALVAYLVTEGALSDDKLVRHLSSRLPDYMLPACFIRIDAVPLTLNGKVDRQALPAPVWGNQEGYVAPRNPLETQLCAIWQDVLGLERVSIDDNFFRIGGNSLMVIKLTTAIRHKMGVDIPLNILFSCKCISLLSEWLETGNTKSSLLNLLTPKSTATNKLFMVHPANAGSEVYEFLADTLSSMYNCIGIDNYNLCTDNQIDSLHQIAQIYRELILTETSIDQPIRILGWSLGGQLAMEIAFQLEQLGAKEIQLFLLDTIINNDEIKEFRDNLSISSEHGPIIGKLRKMGASDTYINKVLEAIPFERGMTNCNLSGKLAHTNITLFKAGQMTPYYTDEIQLAMGKLITKIPDNNISQWTVNPLVITLLNDYYHQNIIEAVPIISEKIINTLSIKDNIKIT</sequence>
<dbReference type="InterPro" id="IPR006162">
    <property type="entry name" value="Ppantetheine_attach_site"/>
</dbReference>
<dbReference type="InterPro" id="IPR000873">
    <property type="entry name" value="AMP-dep_synth/lig_dom"/>
</dbReference>
<dbReference type="RefSeq" id="WP_015835476.1">
    <property type="nucleotide sequence ID" value="NC_012962.1"/>
</dbReference>
<dbReference type="InterPro" id="IPR020459">
    <property type="entry name" value="AMP-binding"/>
</dbReference>
<dbReference type="Gene3D" id="3.40.50.12780">
    <property type="entry name" value="N-terminal domain of ligase-like"/>
    <property type="match status" value="2"/>
</dbReference>
<dbReference type="PRINTS" id="PR00154">
    <property type="entry name" value="AMPBINDING"/>
</dbReference>
<keyword evidence="3" id="KW-0597">Phosphoprotein</keyword>
<dbReference type="InterPro" id="IPR045851">
    <property type="entry name" value="AMP-bd_C_sf"/>
</dbReference>
<keyword evidence="2" id="KW-0596">Phosphopantetheine</keyword>
<accession>A0ABX9SMR3</accession>
<dbReference type="InterPro" id="IPR025110">
    <property type="entry name" value="AMP-bd_C"/>
</dbReference>
<dbReference type="InterPro" id="IPR036736">
    <property type="entry name" value="ACP-like_sf"/>
</dbReference>
<dbReference type="NCBIfam" id="NF003417">
    <property type="entry name" value="PRK04813.1"/>
    <property type="match status" value="2"/>
</dbReference>
<dbReference type="SUPFAM" id="SSF53474">
    <property type="entry name" value="alpha/beta-Hydrolases"/>
    <property type="match status" value="1"/>
</dbReference>
<dbReference type="SMART" id="SM00823">
    <property type="entry name" value="PKS_PP"/>
    <property type="match status" value="2"/>
</dbReference>
<keyword evidence="6" id="KW-1185">Reference proteome</keyword>
<dbReference type="Pfam" id="PF13193">
    <property type="entry name" value="AMP-binding_C"/>
    <property type="match status" value="2"/>
</dbReference>
<dbReference type="PANTHER" id="PTHR45527:SF1">
    <property type="entry name" value="FATTY ACID SYNTHASE"/>
    <property type="match status" value="1"/>
</dbReference>